<reference evidence="1 2" key="1">
    <citation type="submission" date="2019-03" db="EMBL/GenBank/DDBJ databases">
        <authorList>
            <person name="Nijsse B."/>
        </authorList>
    </citation>
    <scope>NUCLEOTIDE SEQUENCE [LARGE SCALE GENOMIC DNA]</scope>
    <source>
        <strain evidence="1">Desulfoluna butyratoxydans MSL71</strain>
    </source>
</reference>
<accession>A0A4U8YTS0</accession>
<dbReference type="Proteomes" id="UP000507962">
    <property type="component" value="Unassembled WGS sequence"/>
</dbReference>
<keyword evidence="2" id="KW-1185">Reference proteome</keyword>
<proteinExistence type="predicted"/>
<sequence length="103" mass="10982">MFTVTEAAQTEIARYFENRTPAPIRVFLNSGCGGAQLAMAVDMQKDGDTLYTIGGMEYVIETDLLNQAQPLVVDFKDVGFKLSSSLKLSSGCSSCGSHGSCCS</sequence>
<dbReference type="AlphaFoldDB" id="A0A4U8YTS0"/>
<protein>
    <submittedName>
        <fullName evidence="1">Fes cluster biogenesis</fullName>
    </submittedName>
</protein>
<dbReference type="Gene3D" id="2.60.300.12">
    <property type="entry name" value="HesB-like domain"/>
    <property type="match status" value="1"/>
</dbReference>
<dbReference type="InterPro" id="IPR035903">
    <property type="entry name" value="HesB-like_dom_sf"/>
</dbReference>
<dbReference type="SUPFAM" id="SSF89360">
    <property type="entry name" value="HesB-like domain"/>
    <property type="match status" value="1"/>
</dbReference>
<dbReference type="RefSeq" id="WP_180145180.1">
    <property type="nucleotide sequence ID" value="NZ_CAADHO010000011.1"/>
</dbReference>
<dbReference type="NCBIfam" id="NF038090">
    <property type="entry name" value="IscA_HesB_Se"/>
    <property type="match status" value="1"/>
</dbReference>
<evidence type="ECO:0000313" key="1">
    <source>
        <dbReference type="EMBL" id="VFQ46769.1"/>
    </source>
</evidence>
<gene>
    <name evidence="1" type="ORF">MSL71_44450</name>
</gene>
<dbReference type="EMBL" id="CAADHO010000011">
    <property type="protein sequence ID" value="VFQ46769.1"/>
    <property type="molecule type" value="Genomic_DNA"/>
</dbReference>
<name>A0A4U8YTS0_9BACT</name>
<evidence type="ECO:0000313" key="2">
    <source>
        <dbReference type="Proteomes" id="UP000507962"/>
    </source>
</evidence>
<organism evidence="1 2">
    <name type="scientific">Desulfoluna butyratoxydans</name>
    <dbReference type="NCBI Taxonomy" id="231438"/>
    <lineage>
        <taxon>Bacteria</taxon>
        <taxon>Pseudomonadati</taxon>
        <taxon>Thermodesulfobacteriota</taxon>
        <taxon>Desulfobacteria</taxon>
        <taxon>Desulfobacterales</taxon>
        <taxon>Desulfolunaceae</taxon>
        <taxon>Desulfoluna</taxon>
    </lineage>
</organism>